<feature type="region of interest" description="Disordered" evidence="6">
    <location>
        <begin position="501"/>
        <end position="525"/>
    </location>
</feature>
<dbReference type="PROSITE" id="PS51257">
    <property type="entry name" value="PROKAR_LIPOPROTEIN"/>
    <property type="match status" value="1"/>
</dbReference>
<dbReference type="InterPro" id="IPR012944">
    <property type="entry name" value="SusD_RagB_dom"/>
</dbReference>
<gene>
    <name evidence="10" type="ORF">SAMN05660862_0610</name>
</gene>
<feature type="signal peptide" evidence="7">
    <location>
        <begin position="1"/>
        <end position="25"/>
    </location>
</feature>
<organism evidence="10 11">
    <name type="scientific">Sphingobacterium psychroaquaticum</name>
    <dbReference type="NCBI Taxonomy" id="561061"/>
    <lineage>
        <taxon>Bacteria</taxon>
        <taxon>Pseudomonadati</taxon>
        <taxon>Bacteroidota</taxon>
        <taxon>Sphingobacteriia</taxon>
        <taxon>Sphingobacteriales</taxon>
        <taxon>Sphingobacteriaceae</taxon>
        <taxon>Sphingobacterium</taxon>
    </lineage>
</organism>
<feature type="domain" description="SusD-like N-terminal" evidence="9">
    <location>
        <begin position="99"/>
        <end position="217"/>
    </location>
</feature>
<feature type="chain" id="PRO_5013005057" evidence="7">
    <location>
        <begin position="26"/>
        <end position="563"/>
    </location>
</feature>
<dbReference type="OrthoDB" id="5694214at2"/>
<keyword evidence="5" id="KW-0998">Cell outer membrane</keyword>
<dbReference type="Pfam" id="PF07980">
    <property type="entry name" value="SusD_RagB"/>
    <property type="match status" value="1"/>
</dbReference>
<keyword evidence="11" id="KW-1185">Reference proteome</keyword>
<evidence type="ECO:0000256" key="4">
    <source>
        <dbReference type="ARBA" id="ARBA00023136"/>
    </source>
</evidence>
<keyword evidence="4" id="KW-0472">Membrane</keyword>
<proteinExistence type="inferred from homology"/>
<accession>A0A1X7IAF2</accession>
<reference evidence="10 11" key="1">
    <citation type="submission" date="2017-04" db="EMBL/GenBank/DDBJ databases">
        <authorList>
            <person name="Afonso C.L."/>
            <person name="Miller P.J."/>
            <person name="Scott M.A."/>
            <person name="Spackman E."/>
            <person name="Goraichik I."/>
            <person name="Dimitrov K.M."/>
            <person name="Suarez D.L."/>
            <person name="Swayne D.E."/>
        </authorList>
    </citation>
    <scope>NUCLEOTIDE SEQUENCE [LARGE SCALE GENOMIC DNA]</scope>
    <source>
        <strain evidence="10 11">DSM 22418</strain>
    </source>
</reference>
<dbReference type="SUPFAM" id="SSF48452">
    <property type="entry name" value="TPR-like"/>
    <property type="match status" value="1"/>
</dbReference>
<evidence type="ECO:0000256" key="1">
    <source>
        <dbReference type="ARBA" id="ARBA00004442"/>
    </source>
</evidence>
<feature type="domain" description="RagB/SusD" evidence="8">
    <location>
        <begin position="388"/>
        <end position="561"/>
    </location>
</feature>
<evidence type="ECO:0000256" key="2">
    <source>
        <dbReference type="ARBA" id="ARBA00006275"/>
    </source>
</evidence>
<evidence type="ECO:0000256" key="5">
    <source>
        <dbReference type="ARBA" id="ARBA00023237"/>
    </source>
</evidence>
<dbReference type="GO" id="GO:0009279">
    <property type="term" value="C:cell outer membrane"/>
    <property type="evidence" value="ECO:0007669"/>
    <property type="project" value="UniProtKB-SubCell"/>
</dbReference>
<dbReference type="STRING" id="561061.SAMN05660862_0610"/>
<dbReference type="Pfam" id="PF14322">
    <property type="entry name" value="SusD-like_3"/>
    <property type="match status" value="1"/>
</dbReference>
<evidence type="ECO:0000259" key="8">
    <source>
        <dbReference type="Pfam" id="PF07980"/>
    </source>
</evidence>
<name>A0A1X7IAF2_9SPHI</name>
<evidence type="ECO:0000259" key="9">
    <source>
        <dbReference type="Pfam" id="PF14322"/>
    </source>
</evidence>
<dbReference type="AlphaFoldDB" id="A0A1X7IAF2"/>
<dbReference type="EMBL" id="FXAU01000001">
    <property type="protein sequence ID" value="SMG11398.1"/>
    <property type="molecule type" value="Genomic_DNA"/>
</dbReference>
<protein>
    <submittedName>
        <fullName evidence="10">Starch-binding associating with outer membrane</fullName>
    </submittedName>
</protein>
<dbReference type="Gene3D" id="1.25.40.390">
    <property type="match status" value="1"/>
</dbReference>
<evidence type="ECO:0000313" key="11">
    <source>
        <dbReference type="Proteomes" id="UP000192980"/>
    </source>
</evidence>
<comment type="subcellular location">
    <subcellularLocation>
        <location evidence="1">Cell outer membrane</location>
    </subcellularLocation>
</comment>
<keyword evidence="3 7" id="KW-0732">Signal</keyword>
<evidence type="ECO:0000256" key="7">
    <source>
        <dbReference type="SAM" id="SignalP"/>
    </source>
</evidence>
<sequence length="563" mass="63348">MTYLYKRGKAAWCLALMATLSLSSCKDFLTENPTTQFSADFVYNTPEGLEAGVVGLYNLQRAFFDNNDNNGSNSLIIDAKDDLTVPRGGEISNYGLLRQGIHAESSSVHSYWWNSYYKIVDRANALIASADKLVGMDESKRKLVLAEAKFFRATAVFTLFRTFNNIYVTTEPTSFETAFNTINEKTSEADIYKLVNEDLTYAIANLPWASYQIGRVNQATARHLKAEVALWQKDWQEAKTQAEEVISQSGTYSLVATTGQVFAGDLNHRESLWTLQYKESIDGNPNKLNFNLMPNYAELIPGSKYSIEQGGRGFGWLTVNNYLRDLLLKDPNDTRIKGTYYIKDYYYNDPATLPAGQTLGSRIEHPQWKEFGASGNDRHLFFVRLTTGCKKFFPTTGIPVSDAHTMNRMMYRLAETLLFAAEANLNLGNIGSAADQVTAKTALGQINAIRKRAGAAGLTTLSFQDILDEQARELAFEGKRWYMLKRTGKLYDFVKEHAGYGKPGDESSDTNQSTGHANTPLDPYPYRNDARRIIRPYMVNWVIPRAQMNLLGPDYPQNDGYAR</sequence>
<evidence type="ECO:0000256" key="3">
    <source>
        <dbReference type="ARBA" id="ARBA00022729"/>
    </source>
</evidence>
<dbReference type="RefSeq" id="WP_085471472.1">
    <property type="nucleotide sequence ID" value="NZ_FXAU01000001.1"/>
</dbReference>
<dbReference type="Proteomes" id="UP000192980">
    <property type="component" value="Unassembled WGS sequence"/>
</dbReference>
<evidence type="ECO:0000256" key="6">
    <source>
        <dbReference type="SAM" id="MobiDB-lite"/>
    </source>
</evidence>
<comment type="similarity">
    <text evidence="2">Belongs to the SusD family.</text>
</comment>
<dbReference type="InterPro" id="IPR033985">
    <property type="entry name" value="SusD-like_N"/>
</dbReference>
<dbReference type="InterPro" id="IPR011990">
    <property type="entry name" value="TPR-like_helical_dom_sf"/>
</dbReference>
<evidence type="ECO:0000313" key="10">
    <source>
        <dbReference type="EMBL" id="SMG11398.1"/>
    </source>
</evidence>